<feature type="region of interest" description="Disordered" evidence="1">
    <location>
        <begin position="1"/>
        <end position="73"/>
    </location>
</feature>
<protein>
    <submittedName>
        <fullName evidence="2">Uncharacterized protein</fullName>
    </submittedName>
</protein>
<dbReference type="RefSeq" id="WP_127881017.1">
    <property type="nucleotide sequence ID" value="NZ_JRXU01000025.1"/>
</dbReference>
<comment type="caution">
    <text evidence="2">The sequence shown here is derived from an EMBL/GenBank/DDBJ whole genome shotgun (WGS) entry which is preliminary data.</text>
</comment>
<gene>
    <name evidence="2" type="ORF">PFLmoz3_05295</name>
</gene>
<evidence type="ECO:0000313" key="2">
    <source>
        <dbReference type="EMBL" id="KWV85037.1"/>
    </source>
</evidence>
<name>A0A109LC26_PSEFL</name>
<dbReference type="EMBL" id="LCYA01000144">
    <property type="protein sequence ID" value="KWV85037.1"/>
    <property type="molecule type" value="Genomic_DNA"/>
</dbReference>
<proteinExistence type="predicted"/>
<dbReference type="PATRIC" id="fig|294.194.peg.5874"/>
<evidence type="ECO:0000256" key="1">
    <source>
        <dbReference type="SAM" id="MobiDB-lite"/>
    </source>
</evidence>
<dbReference type="Proteomes" id="UP000061348">
    <property type="component" value="Unassembled WGS sequence"/>
</dbReference>
<feature type="compositionally biased region" description="Polar residues" evidence="1">
    <location>
        <begin position="1"/>
        <end position="28"/>
    </location>
</feature>
<accession>A0A109LC26</accession>
<organism evidence="2 3">
    <name type="scientific">Pseudomonas fluorescens</name>
    <dbReference type="NCBI Taxonomy" id="294"/>
    <lineage>
        <taxon>Bacteria</taxon>
        <taxon>Pseudomonadati</taxon>
        <taxon>Pseudomonadota</taxon>
        <taxon>Gammaproteobacteria</taxon>
        <taxon>Pseudomonadales</taxon>
        <taxon>Pseudomonadaceae</taxon>
        <taxon>Pseudomonas</taxon>
    </lineage>
</organism>
<sequence>MFNSIGFNPVNTYISQSAPDQDTQASEKVNSRSKRSLDQIAPDNSINDNGVTADRGGRRNGGGLDSLGKGHVL</sequence>
<reference evidence="2 3" key="1">
    <citation type="submission" date="2015-05" db="EMBL/GenBank/DDBJ databases">
        <title>A genomic and transcriptomic approach to investigate the blue pigment phenotype in Pseudomonas fluorescens.</title>
        <authorList>
            <person name="Andreani N.A."/>
            <person name="Cardazzo B."/>
        </authorList>
    </citation>
    <scope>NUCLEOTIDE SEQUENCE [LARGE SCALE GENOMIC DNA]</scope>
    <source>
        <strain evidence="2 3">Ps_22</strain>
    </source>
</reference>
<dbReference type="AlphaFoldDB" id="A0A109LC26"/>
<evidence type="ECO:0000313" key="3">
    <source>
        <dbReference type="Proteomes" id="UP000061348"/>
    </source>
</evidence>